<keyword evidence="4 9" id="KW-0637">Prenyltransferase</keyword>
<dbReference type="SUPFAM" id="SSF52058">
    <property type="entry name" value="L domain-like"/>
    <property type="match status" value="1"/>
</dbReference>
<dbReference type="Proteomes" id="UP000050794">
    <property type="component" value="Unassembled WGS sequence"/>
</dbReference>
<dbReference type="GO" id="GO:0097354">
    <property type="term" value="P:prenylation"/>
    <property type="evidence" value="ECO:0007669"/>
    <property type="project" value="UniProtKB-UniRule"/>
</dbReference>
<keyword evidence="11" id="KW-1185">Reference proteome</keyword>
<dbReference type="PANTHER" id="PTHR11129">
    <property type="entry name" value="PROTEIN FARNESYLTRANSFERASE ALPHA SUBUNIT/RAB GERANYLGERANYL TRANSFERASE ALPHA SUBUNIT"/>
    <property type="match status" value="1"/>
</dbReference>
<evidence type="ECO:0000313" key="12">
    <source>
        <dbReference type="WBParaSite" id="TCNE_0000620601-mRNA-1"/>
    </source>
</evidence>
<organism evidence="11 12">
    <name type="scientific">Toxocara canis</name>
    <name type="common">Canine roundworm</name>
    <dbReference type="NCBI Taxonomy" id="6265"/>
    <lineage>
        <taxon>Eukaryota</taxon>
        <taxon>Metazoa</taxon>
        <taxon>Ecdysozoa</taxon>
        <taxon>Nematoda</taxon>
        <taxon>Chromadorea</taxon>
        <taxon>Rhabditida</taxon>
        <taxon>Spirurina</taxon>
        <taxon>Ascaridomorpha</taxon>
        <taxon>Ascaridoidea</taxon>
        <taxon>Toxocaridae</taxon>
        <taxon>Toxocara</taxon>
    </lineage>
</organism>
<evidence type="ECO:0000256" key="4">
    <source>
        <dbReference type="ARBA" id="ARBA00022602"/>
    </source>
</evidence>
<evidence type="ECO:0000256" key="1">
    <source>
        <dbReference type="ARBA" id="ARBA00006734"/>
    </source>
</evidence>
<dbReference type="AlphaFoldDB" id="A0A183UCI6"/>
<dbReference type="EC" id="2.5.1.60" evidence="2 9"/>
<dbReference type="WBParaSite" id="TCNE_0000620601-mRNA-1">
    <property type="protein sequence ID" value="TCNE_0000620601-mRNA-1"/>
    <property type="gene ID" value="TCNE_0000620601"/>
</dbReference>
<sequence length="603" mass="68830">MHFVKKVPTTEEERIVKEKQRAAKLRAYCEMRDRVFSKRAKGEMDDEMLDLTAKLLAKNPDVYTFWNIRRATIQNLMSERSEGESEETIAKRNDLLLLAELSLTEQCLLENSKSYGAWFHRGWALALMNGRDVNRELKVTEKALQLDARNFHCWDHRRFVAKLADVTPEQELQCHSEPRFSERMINANFSNYSAWHYRSTLLPLVSPSSSEASLDDETIMRELKKLANAFFTDPEDQSAWIYTEWLISMDPHNAIGDESTKVISVTFDESRRSAIVMLSAAVSVDAASKLISFPSLAQATVSRIPVSRYNLAKYARVFVMSAPTELGSAVLRSPAGLVLEEVEPEEGYADVSAIYSAFSITQRELSNARRKALGSAMENCSALIEELSHEPTVQLNKWPLFTLTRCLMELDAVQYHQQIIDNLERLATDLDAQRRNMYEDLLDKHRLNAYLRSVDREGDVIIDKIIHSAQKGAQLNPVNMALRSLNHLQLLAAFVTIIDVSYNMFSDLHSFAMFPRLTHLTLNGNPIHRLDELCAIIPKVEYLAVASTAVGTFDDVAAVFESKALRRFIFCETPLAADEQHSQKLYRFAEERRSPIMLIRHWL</sequence>
<evidence type="ECO:0000256" key="9">
    <source>
        <dbReference type="RuleBase" id="RU367120"/>
    </source>
</evidence>
<gene>
    <name evidence="10" type="ORF">TCNE_LOCUS6206</name>
</gene>
<evidence type="ECO:0000313" key="11">
    <source>
        <dbReference type="Proteomes" id="UP000050794"/>
    </source>
</evidence>
<dbReference type="EMBL" id="UYWY01019454">
    <property type="protein sequence ID" value="VDM37505.1"/>
    <property type="molecule type" value="Genomic_DNA"/>
</dbReference>
<evidence type="ECO:0000256" key="5">
    <source>
        <dbReference type="ARBA" id="ARBA00022679"/>
    </source>
</evidence>
<comment type="similarity">
    <text evidence="1 9">Belongs to the protein prenyltransferase subunit alpha family.</text>
</comment>
<comment type="function">
    <text evidence="9">Catalyzes the transfer of a geranyl-geranyl moiety from geranyl-geranyl pyrophosphate to cysteines occuring in specific C-terminal amino acid sequences.</text>
</comment>
<dbReference type="FunFam" id="1.25.40.120:FF:000035">
    <property type="entry name" value="Geranylgeranyl transferase type-2 subunit alpha"/>
    <property type="match status" value="1"/>
</dbReference>
<dbReference type="InterPro" id="IPR002088">
    <property type="entry name" value="Prenyl_trans_a"/>
</dbReference>
<evidence type="ECO:0000256" key="2">
    <source>
        <dbReference type="ARBA" id="ARBA00012656"/>
    </source>
</evidence>
<comment type="catalytic activity">
    <reaction evidence="8 9">
        <text>geranylgeranyl diphosphate + L-cysteinyl-[protein] = S-geranylgeranyl-L-cysteinyl-[protein] + diphosphate</text>
        <dbReference type="Rhea" id="RHEA:21240"/>
        <dbReference type="Rhea" id="RHEA-COMP:10131"/>
        <dbReference type="Rhea" id="RHEA-COMP:11537"/>
        <dbReference type="ChEBI" id="CHEBI:29950"/>
        <dbReference type="ChEBI" id="CHEBI:33019"/>
        <dbReference type="ChEBI" id="CHEBI:57533"/>
        <dbReference type="ChEBI" id="CHEBI:86021"/>
        <dbReference type="EC" id="2.5.1.60"/>
    </reaction>
</comment>
<evidence type="ECO:0000313" key="10">
    <source>
        <dbReference type="EMBL" id="VDM37505.1"/>
    </source>
</evidence>
<dbReference type="PANTHER" id="PTHR11129:SF2">
    <property type="entry name" value="GERANYLGERANYL TRANSFERASE TYPE-2 SUBUNIT ALPHA"/>
    <property type="match status" value="1"/>
</dbReference>
<dbReference type="GO" id="GO:0004663">
    <property type="term" value="F:Rab geranylgeranyltransferase activity"/>
    <property type="evidence" value="ECO:0007669"/>
    <property type="project" value="UniProtKB-UniRule"/>
</dbReference>
<proteinExistence type="inferred from homology"/>
<evidence type="ECO:0000256" key="8">
    <source>
        <dbReference type="ARBA" id="ARBA00047658"/>
    </source>
</evidence>
<accession>A0A183UCI6</accession>
<name>A0A183UCI6_TOXCA</name>
<reference evidence="10 11" key="2">
    <citation type="submission" date="2018-11" db="EMBL/GenBank/DDBJ databases">
        <authorList>
            <consortium name="Pathogen Informatics"/>
        </authorList>
    </citation>
    <scope>NUCLEOTIDE SEQUENCE [LARGE SCALE GENOMIC DNA]</scope>
</reference>
<dbReference type="Gene3D" id="1.25.40.120">
    <property type="entry name" value="Protein prenylyltransferase"/>
    <property type="match status" value="1"/>
</dbReference>
<dbReference type="InterPro" id="IPR032675">
    <property type="entry name" value="LRR_dom_sf"/>
</dbReference>
<dbReference type="GO" id="GO:0005968">
    <property type="term" value="C:Rab-protein geranylgeranyltransferase complex"/>
    <property type="evidence" value="ECO:0007669"/>
    <property type="project" value="TreeGrafter"/>
</dbReference>
<evidence type="ECO:0000256" key="6">
    <source>
        <dbReference type="ARBA" id="ARBA00022737"/>
    </source>
</evidence>
<dbReference type="SUPFAM" id="SSF48439">
    <property type="entry name" value="Protein prenylyltransferase"/>
    <property type="match status" value="1"/>
</dbReference>
<evidence type="ECO:0000256" key="3">
    <source>
        <dbReference type="ARBA" id="ARBA00014772"/>
    </source>
</evidence>
<keyword evidence="5 9" id="KW-0808">Transferase</keyword>
<dbReference type="Gene3D" id="2.60.40.1130">
    <property type="entry name" value="Rab geranylgeranyltransferase alpha-subunit, insert domain"/>
    <property type="match status" value="1"/>
</dbReference>
<keyword evidence="6" id="KW-0677">Repeat</keyword>
<evidence type="ECO:0000256" key="7">
    <source>
        <dbReference type="ARBA" id="ARBA00031267"/>
    </source>
</evidence>
<dbReference type="Pfam" id="PF01239">
    <property type="entry name" value="PPTA"/>
    <property type="match status" value="3"/>
</dbReference>
<dbReference type="PROSITE" id="PS51147">
    <property type="entry name" value="PFTA"/>
    <property type="match status" value="5"/>
</dbReference>
<protein>
    <recommendedName>
        <fullName evidence="3 9">Geranylgeranyl transferase type-2 subunit alpha</fullName>
        <ecNumber evidence="2 9">2.5.1.60</ecNumber>
    </recommendedName>
    <alternativeName>
        <fullName evidence="7 9">Geranylgeranyl transferase type II subunit alpha</fullName>
    </alternativeName>
</protein>
<reference evidence="12" key="1">
    <citation type="submission" date="2016-06" db="UniProtKB">
        <authorList>
            <consortium name="WormBaseParasite"/>
        </authorList>
    </citation>
    <scope>IDENTIFICATION</scope>
</reference>
<dbReference type="Gene3D" id="3.80.10.10">
    <property type="entry name" value="Ribonuclease Inhibitor"/>
    <property type="match status" value="1"/>
</dbReference>